<evidence type="ECO:0000256" key="2">
    <source>
        <dbReference type="SAM" id="SignalP"/>
    </source>
</evidence>
<name>A0A6P8HIM1_ACTTE</name>
<dbReference type="GeneID" id="116292496"/>
<feature type="compositionally biased region" description="Polar residues" evidence="1">
    <location>
        <begin position="178"/>
        <end position="192"/>
    </location>
</feature>
<protein>
    <submittedName>
        <fullName evidence="4">Uncharacterized protein LOC116292496 isoform X1</fullName>
    </submittedName>
</protein>
<feature type="chain" id="PRO_5028080735" evidence="2">
    <location>
        <begin position="24"/>
        <end position="214"/>
    </location>
</feature>
<sequence>MASIGFQILSICLLLNFFEIVQQDKVYLIKGPKHINGSIGEDALFMWNTTDRKEILAVSWGIRKGNIPDPQFISVDGYHRRVTKNKDIGETLKRRVEFLGNLTMGRAWFVLKNLTVNDTNEYIASISDDESSDIPYCVRLNVTEKRKEKPTEGPSPTPDTTAAAPNNTRAPTNKTNTFSNITTPPEPNSSNIQRHINGYTILTDIALVLWHFSI</sequence>
<gene>
    <name evidence="4" type="primary">LOC116292496</name>
</gene>
<dbReference type="RefSeq" id="XP_031555696.1">
    <property type="nucleotide sequence ID" value="XM_031699836.1"/>
</dbReference>
<reference evidence="4" key="1">
    <citation type="submission" date="2025-08" db="UniProtKB">
        <authorList>
            <consortium name="RefSeq"/>
        </authorList>
    </citation>
    <scope>IDENTIFICATION</scope>
    <source>
        <tissue evidence="4">Tentacle</tissue>
    </source>
</reference>
<evidence type="ECO:0000256" key="1">
    <source>
        <dbReference type="SAM" id="MobiDB-lite"/>
    </source>
</evidence>
<dbReference type="KEGG" id="aten:116292496"/>
<dbReference type="InParanoid" id="A0A6P8HIM1"/>
<dbReference type="InterPro" id="IPR013783">
    <property type="entry name" value="Ig-like_fold"/>
</dbReference>
<proteinExistence type="predicted"/>
<dbReference type="Proteomes" id="UP000515163">
    <property type="component" value="Unplaced"/>
</dbReference>
<keyword evidence="2" id="KW-0732">Signal</keyword>
<dbReference type="OrthoDB" id="10377041at2759"/>
<evidence type="ECO:0000313" key="4">
    <source>
        <dbReference type="RefSeq" id="XP_031555696.1"/>
    </source>
</evidence>
<dbReference type="AlphaFoldDB" id="A0A6P8HIM1"/>
<accession>A0A6P8HIM1</accession>
<feature type="signal peptide" evidence="2">
    <location>
        <begin position="1"/>
        <end position="23"/>
    </location>
</feature>
<feature type="compositionally biased region" description="Low complexity" evidence="1">
    <location>
        <begin position="158"/>
        <end position="177"/>
    </location>
</feature>
<evidence type="ECO:0000313" key="3">
    <source>
        <dbReference type="Proteomes" id="UP000515163"/>
    </source>
</evidence>
<keyword evidence="3" id="KW-1185">Reference proteome</keyword>
<dbReference type="Gene3D" id="2.60.40.10">
    <property type="entry name" value="Immunoglobulins"/>
    <property type="match status" value="1"/>
</dbReference>
<feature type="region of interest" description="Disordered" evidence="1">
    <location>
        <begin position="143"/>
        <end position="192"/>
    </location>
</feature>
<organism evidence="3 4">
    <name type="scientific">Actinia tenebrosa</name>
    <name type="common">Australian red waratah sea anemone</name>
    <dbReference type="NCBI Taxonomy" id="6105"/>
    <lineage>
        <taxon>Eukaryota</taxon>
        <taxon>Metazoa</taxon>
        <taxon>Cnidaria</taxon>
        <taxon>Anthozoa</taxon>
        <taxon>Hexacorallia</taxon>
        <taxon>Actiniaria</taxon>
        <taxon>Actiniidae</taxon>
        <taxon>Actinia</taxon>
    </lineage>
</organism>